<reference evidence="2" key="2">
    <citation type="submission" date="2023-05" db="EMBL/GenBank/DDBJ databases">
        <authorList>
            <consortium name="Lawrence Berkeley National Laboratory"/>
            <person name="Steindorff A."/>
            <person name="Hensen N."/>
            <person name="Bonometti L."/>
            <person name="Westerberg I."/>
            <person name="Brannstrom I.O."/>
            <person name="Guillou S."/>
            <person name="Cros-Aarteil S."/>
            <person name="Calhoun S."/>
            <person name="Haridas S."/>
            <person name="Kuo A."/>
            <person name="Mondo S."/>
            <person name="Pangilinan J."/>
            <person name="Riley R."/>
            <person name="Labutti K."/>
            <person name="Andreopoulos B."/>
            <person name="Lipzen A."/>
            <person name="Chen C."/>
            <person name="Yanf M."/>
            <person name="Daum C."/>
            <person name="Ng V."/>
            <person name="Clum A."/>
            <person name="Ohm R."/>
            <person name="Martin F."/>
            <person name="Silar P."/>
            <person name="Natvig D."/>
            <person name="Lalanne C."/>
            <person name="Gautier V."/>
            <person name="Ament-Velasquez S.L."/>
            <person name="Kruys A."/>
            <person name="Hutchinson M.I."/>
            <person name="Powell A.J."/>
            <person name="Barry K."/>
            <person name="Miller A.N."/>
            <person name="Grigoriev I.V."/>
            <person name="Debuchy R."/>
            <person name="Gladieux P."/>
            <person name="Thoren M.H."/>
            <person name="Johannesson H."/>
        </authorList>
    </citation>
    <scope>NUCLEOTIDE SEQUENCE</scope>
    <source>
        <strain evidence="2">CBS 757.83</strain>
    </source>
</reference>
<reference evidence="2" key="1">
    <citation type="journal article" date="2023" name="Mol. Phylogenet. Evol.">
        <title>Genome-scale phylogeny and comparative genomics of the fungal order Sordariales.</title>
        <authorList>
            <person name="Hensen N."/>
            <person name="Bonometti L."/>
            <person name="Westerberg I."/>
            <person name="Brannstrom I.O."/>
            <person name="Guillou S."/>
            <person name="Cros-Aarteil S."/>
            <person name="Calhoun S."/>
            <person name="Haridas S."/>
            <person name="Kuo A."/>
            <person name="Mondo S."/>
            <person name="Pangilinan J."/>
            <person name="Riley R."/>
            <person name="LaButti K."/>
            <person name="Andreopoulos B."/>
            <person name="Lipzen A."/>
            <person name="Chen C."/>
            <person name="Yan M."/>
            <person name="Daum C."/>
            <person name="Ng V."/>
            <person name="Clum A."/>
            <person name="Steindorff A."/>
            <person name="Ohm R.A."/>
            <person name="Martin F."/>
            <person name="Silar P."/>
            <person name="Natvig D.O."/>
            <person name="Lalanne C."/>
            <person name="Gautier V."/>
            <person name="Ament-Velasquez S.L."/>
            <person name="Kruys A."/>
            <person name="Hutchinson M.I."/>
            <person name="Powell A.J."/>
            <person name="Barry K."/>
            <person name="Miller A.N."/>
            <person name="Grigoriev I.V."/>
            <person name="Debuchy R."/>
            <person name="Gladieux P."/>
            <person name="Hiltunen Thoren M."/>
            <person name="Johannesson H."/>
        </authorList>
    </citation>
    <scope>NUCLEOTIDE SEQUENCE</scope>
    <source>
        <strain evidence="2">CBS 757.83</strain>
    </source>
</reference>
<evidence type="ECO:0000313" key="2">
    <source>
        <dbReference type="EMBL" id="KAK4103351.1"/>
    </source>
</evidence>
<gene>
    <name evidence="2" type="ORF">N658DRAFT_309884</name>
</gene>
<proteinExistence type="predicted"/>
<dbReference type="AlphaFoldDB" id="A0AAN6Q9F7"/>
<dbReference type="EMBL" id="MU863629">
    <property type="protein sequence ID" value="KAK4103351.1"/>
    <property type="molecule type" value="Genomic_DNA"/>
</dbReference>
<dbReference type="Proteomes" id="UP001305647">
    <property type="component" value="Unassembled WGS sequence"/>
</dbReference>
<keyword evidence="3" id="KW-1185">Reference proteome</keyword>
<sequence>MSVWNSSAPARAYTHQRSRTGMVVRGRMARSSARPDCLANQWSYSRRQALGQHGQLLPCIAGFGQFPTTREQHHSHQGILHHARGAYYTVSYLHIPVIAQPSTFYRRTSDYEFTYYTFTTRSREPKPIREDEETASEAPVQPTTLPSRQLGACARLHLFTPSRIVPVLSGALGPSFPGSPHPAIGGGS</sequence>
<protein>
    <submittedName>
        <fullName evidence="2">Uncharacterized protein</fullName>
    </submittedName>
</protein>
<feature type="region of interest" description="Disordered" evidence="1">
    <location>
        <begin position="123"/>
        <end position="146"/>
    </location>
</feature>
<evidence type="ECO:0000313" key="3">
    <source>
        <dbReference type="Proteomes" id="UP001305647"/>
    </source>
</evidence>
<name>A0AAN6Q9F7_9PEZI</name>
<evidence type="ECO:0000256" key="1">
    <source>
        <dbReference type="SAM" id="MobiDB-lite"/>
    </source>
</evidence>
<organism evidence="2 3">
    <name type="scientific">Parathielavia hyrcaniae</name>
    <dbReference type="NCBI Taxonomy" id="113614"/>
    <lineage>
        <taxon>Eukaryota</taxon>
        <taxon>Fungi</taxon>
        <taxon>Dikarya</taxon>
        <taxon>Ascomycota</taxon>
        <taxon>Pezizomycotina</taxon>
        <taxon>Sordariomycetes</taxon>
        <taxon>Sordariomycetidae</taxon>
        <taxon>Sordariales</taxon>
        <taxon>Chaetomiaceae</taxon>
        <taxon>Parathielavia</taxon>
    </lineage>
</organism>
<comment type="caution">
    <text evidence="2">The sequence shown here is derived from an EMBL/GenBank/DDBJ whole genome shotgun (WGS) entry which is preliminary data.</text>
</comment>
<accession>A0AAN6Q9F7</accession>